<keyword evidence="2" id="KW-1185">Reference proteome</keyword>
<comment type="caution">
    <text evidence="1">The sequence shown here is derived from an EMBL/GenBank/DDBJ whole genome shotgun (WGS) entry which is preliminary data.</text>
</comment>
<accession>A0ABR4NYA2</accession>
<dbReference type="Proteomes" id="UP001623330">
    <property type="component" value="Unassembled WGS sequence"/>
</dbReference>
<proteinExistence type="predicted"/>
<evidence type="ECO:0000313" key="2">
    <source>
        <dbReference type="Proteomes" id="UP001623330"/>
    </source>
</evidence>
<gene>
    <name evidence="1" type="ORF">RNJ44_03732</name>
</gene>
<organism evidence="1 2">
    <name type="scientific">Nakaseomyces bracarensis</name>
    <dbReference type="NCBI Taxonomy" id="273131"/>
    <lineage>
        <taxon>Eukaryota</taxon>
        <taxon>Fungi</taxon>
        <taxon>Dikarya</taxon>
        <taxon>Ascomycota</taxon>
        <taxon>Saccharomycotina</taxon>
        <taxon>Saccharomycetes</taxon>
        <taxon>Saccharomycetales</taxon>
        <taxon>Saccharomycetaceae</taxon>
        <taxon>Nakaseomyces</taxon>
    </lineage>
</organism>
<sequence>MSKDESTVNLNYSELFGKIVSNGELDGAITSFLYYMFPKELFIRALSLLESSDMFIYVYDGATDTTDSAHEKDTTVTSFQEPQQQHFSQDTMVLNKYLPLLYDDGDLQYRLIVRSDNVHETPIYVDIENWICSCSEFSEIMASSVNAGCDLKSEFLSVLEDLNEFSEDKFGQIDAHSLSMQKYVNHKKLLCTHLLAYSIVLKSNERVLKYYVKETRNVILIPISSIDEWLKLHINVLGHK</sequence>
<dbReference type="EMBL" id="JBEVYD010000004">
    <property type="protein sequence ID" value="KAL3233692.1"/>
    <property type="molecule type" value="Genomic_DNA"/>
</dbReference>
<protein>
    <submittedName>
        <fullName evidence="1">Suppressor of hydroxyurea sensitivity protein 2</fullName>
    </submittedName>
</protein>
<reference evidence="1 2" key="1">
    <citation type="submission" date="2024-05" db="EMBL/GenBank/DDBJ databases">
        <title>Long read based assembly of the Candida bracarensis genome reveals expanded adhesin content.</title>
        <authorList>
            <person name="Marcet-Houben M."/>
            <person name="Ksiezopolska E."/>
            <person name="Gabaldon T."/>
        </authorList>
    </citation>
    <scope>NUCLEOTIDE SEQUENCE [LARGE SCALE GENOMIC DNA]</scope>
    <source>
        <strain evidence="1 2">CBM6</strain>
    </source>
</reference>
<evidence type="ECO:0000313" key="1">
    <source>
        <dbReference type="EMBL" id="KAL3233692.1"/>
    </source>
</evidence>
<name>A0ABR4NYA2_9SACH</name>